<comment type="caution">
    <text evidence="2">The sequence shown here is derived from an EMBL/GenBank/DDBJ whole genome shotgun (WGS) entry which is preliminary data.</text>
</comment>
<protein>
    <submittedName>
        <fullName evidence="2">Uncharacterized protein</fullName>
    </submittedName>
</protein>
<name>A0AAV4QTF3_CAEEX</name>
<proteinExistence type="predicted"/>
<feature type="compositionally biased region" description="Basic residues" evidence="1">
    <location>
        <begin position="52"/>
        <end position="62"/>
    </location>
</feature>
<reference evidence="2 3" key="1">
    <citation type="submission" date="2021-06" db="EMBL/GenBank/DDBJ databases">
        <title>Caerostris extrusa draft genome.</title>
        <authorList>
            <person name="Kono N."/>
            <person name="Arakawa K."/>
        </authorList>
    </citation>
    <scope>NUCLEOTIDE SEQUENCE [LARGE SCALE GENOMIC DNA]</scope>
</reference>
<evidence type="ECO:0000313" key="3">
    <source>
        <dbReference type="Proteomes" id="UP001054945"/>
    </source>
</evidence>
<evidence type="ECO:0000313" key="2">
    <source>
        <dbReference type="EMBL" id="GIY11397.1"/>
    </source>
</evidence>
<sequence length="91" mass="10180">MGSLWTTLDGKHACNNKNSAEKSDDSEIPGTPHWHPPKNSPTSATRGSPGKHTLHAFCHRHPSPSGVYEHPPWKLRRNVFIRSLICTHPLQ</sequence>
<dbReference type="Proteomes" id="UP001054945">
    <property type="component" value="Unassembled WGS sequence"/>
</dbReference>
<dbReference type="EMBL" id="BPLR01006642">
    <property type="protein sequence ID" value="GIY11397.1"/>
    <property type="molecule type" value="Genomic_DNA"/>
</dbReference>
<accession>A0AAV4QTF3</accession>
<feature type="region of interest" description="Disordered" evidence="1">
    <location>
        <begin position="1"/>
        <end position="70"/>
    </location>
</feature>
<organism evidence="2 3">
    <name type="scientific">Caerostris extrusa</name>
    <name type="common">Bark spider</name>
    <name type="synonym">Caerostris bankana</name>
    <dbReference type="NCBI Taxonomy" id="172846"/>
    <lineage>
        <taxon>Eukaryota</taxon>
        <taxon>Metazoa</taxon>
        <taxon>Ecdysozoa</taxon>
        <taxon>Arthropoda</taxon>
        <taxon>Chelicerata</taxon>
        <taxon>Arachnida</taxon>
        <taxon>Araneae</taxon>
        <taxon>Araneomorphae</taxon>
        <taxon>Entelegynae</taxon>
        <taxon>Araneoidea</taxon>
        <taxon>Araneidae</taxon>
        <taxon>Caerostris</taxon>
    </lineage>
</organism>
<evidence type="ECO:0000256" key="1">
    <source>
        <dbReference type="SAM" id="MobiDB-lite"/>
    </source>
</evidence>
<gene>
    <name evidence="2" type="ORF">CEXT_372281</name>
</gene>
<dbReference type="AlphaFoldDB" id="A0AAV4QTF3"/>
<keyword evidence="3" id="KW-1185">Reference proteome</keyword>